<dbReference type="InterPro" id="IPR011012">
    <property type="entry name" value="Longin-like_dom_sf"/>
</dbReference>
<comment type="subunit">
    <text evidence="2 11">Oligomeric complex that consists of at least the alpha, beta, beta', gamma, delta, epsilon and zeta subunits.</text>
</comment>
<keyword evidence="5 11" id="KW-0963">Cytoplasm</keyword>
<keyword evidence="9 11" id="KW-0472">Membrane</keyword>
<evidence type="ECO:0000256" key="5">
    <source>
        <dbReference type="ARBA" id="ARBA00022490"/>
    </source>
</evidence>
<comment type="caution">
    <text evidence="15">The sequence shown here is derived from an EMBL/GenBank/DDBJ whole genome shotgun (WGS) entry which is preliminary data.</text>
</comment>
<gene>
    <name evidence="15" type="ORF">JZ751_002293</name>
</gene>
<proteinExistence type="inferred from homology"/>
<dbReference type="PROSITE" id="PS51072">
    <property type="entry name" value="MHD"/>
    <property type="match status" value="1"/>
</dbReference>
<dbReference type="InterPro" id="IPR028565">
    <property type="entry name" value="MHD"/>
</dbReference>
<reference evidence="15" key="1">
    <citation type="thesis" date="2021" institute="BYU ScholarsArchive" country="Provo, UT, USA">
        <title>Applications of and Algorithms for Genome Assembly and Genomic Analyses with an Emphasis on Marine Teleosts.</title>
        <authorList>
            <person name="Pickett B.D."/>
        </authorList>
    </citation>
    <scope>NUCLEOTIDE SEQUENCE</scope>
    <source>
        <strain evidence="15">HI-2016</strain>
    </source>
</reference>
<evidence type="ECO:0000256" key="12">
    <source>
        <dbReference type="RuleBase" id="RU366052"/>
    </source>
</evidence>
<dbReference type="PANTHER" id="PTHR10121:SF0">
    <property type="entry name" value="COATOMER SUBUNIT DELTA"/>
    <property type="match status" value="1"/>
</dbReference>
<feature type="compositionally biased region" description="Gly residues" evidence="13">
    <location>
        <begin position="217"/>
        <end position="229"/>
    </location>
</feature>
<evidence type="ECO:0000256" key="6">
    <source>
        <dbReference type="ARBA" id="ARBA00022892"/>
    </source>
</evidence>
<dbReference type="FunFam" id="2.60.40.1170:FF:000011">
    <property type="entry name" value="Coatomer subunit delta"/>
    <property type="match status" value="1"/>
</dbReference>
<dbReference type="SUPFAM" id="SSF64356">
    <property type="entry name" value="SNARE-like"/>
    <property type="match status" value="1"/>
</dbReference>
<dbReference type="InterPro" id="IPR027059">
    <property type="entry name" value="Coatomer_dsu"/>
</dbReference>
<sequence length="546" mass="61221">MHFDLLTRRPVYCSTSGWRRGSPFPAILELQTRRREVLLAAAVCTKAGKAIVSRQFVEMTRTRIEGLLAAFPKLMNTGKQHTFVETESVRYVYQPLEKLYMVLITTKNSNILEDLETLRLFSRVIPEYCRVLEESEVSEHCFDLIFAFDEIVALGYRENVNLAQIRTFTEMDSHEEKVFRAVRETQEREAKAEMRRKAKELQQARRDAERSGKKAPGFGGFGSTGMGGGNPTTIITDTLIEPEKPKVAPVPIRPSGPSKALKLGARGKEVDSFVDKLKSEGENILSPTSLKRPSEASKVLPPPINMESVHMKVEEKISLTCGRDGGLQNMEVLGMITLRVSDDQVGRVRLHLNNNDRKGVQLQTHPNVDKKLFSTDSLLGLKNPEKSFPLNSDVGVLKWRLQTTDESLIPLTINCWPSEGATGCDVNIEYELQEEGLELNDVVITIPVPSGVGAPMIGDLDGEYRLDSRRNILEWCHPVIDAKNKTGSLEFNVAGQPNDFFPVHVSFISKNNYCDIQVVRVTHVDGDSPVRFSTETSFVVDKYEIL</sequence>
<dbReference type="InterPro" id="IPR036168">
    <property type="entry name" value="AP2_Mu_C_sf"/>
</dbReference>
<keyword evidence="16" id="KW-1185">Reference proteome</keyword>
<evidence type="ECO:0000313" key="15">
    <source>
        <dbReference type="EMBL" id="KAG9348557.1"/>
    </source>
</evidence>
<dbReference type="AlphaFoldDB" id="A0A8T2PIA1"/>
<evidence type="ECO:0000256" key="13">
    <source>
        <dbReference type="SAM" id="MobiDB-lite"/>
    </source>
</evidence>
<accession>A0A8T2PIA1</accession>
<evidence type="ECO:0000256" key="7">
    <source>
        <dbReference type="ARBA" id="ARBA00022927"/>
    </source>
</evidence>
<dbReference type="GO" id="GO:0015031">
    <property type="term" value="P:protein transport"/>
    <property type="evidence" value="ECO:0007669"/>
    <property type="project" value="UniProtKB-KW"/>
</dbReference>
<evidence type="ECO:0000256" key="1">
    <source>
        <dbReference type="ARBA" id="ARBA00010516"/>
    </source>
</evidence>
<evidence type="ECO:0000256" key="11">
    <source>
        <dbReference type="RuleBase" id="RU364018"/>
    </source>
</evidence>
<comment type="subcellular location">
    <subcellularLocation>
        <location evidence="11 12">Cytoplasm</location>
    </subcellularLocation>
    <subcellularLocation>
        <location evidence="11 12">Cytoplasmic vesicle</location>
        <location evidence="11 12">COPI-coated vesicle membrane</location>
        <topology evidence="11 12">Peripheral membrane protein</topology>
        <orientation evidence="11 12">Cytoplasmic side</orientation>
    </subcellularLocation>
    <subcellularLocation>
        <location evidence="11 12">Golgi apparatus membrane</location>
        <topology evidence="11 12">Peripheral membrane protein</topology>
        <orientation evidence="11 12">Cytoplasmic side</orientation>
    </subcellularLocation>
</comment>
<dbReference type="Gene3D" id="3.30.450.60">
    <property type="match status" value="1"/>
</dbReference>
<evidence type="ECO:0000256" key="4">
    <source>
        <dbReference type="ARBA" id="ARBA00022448"/>
    </source>
</evidence>
<feature type="domain" description="MHD" evidence="14">
    <location>
        <begin position="306"/>
        <end position="546"/>
    </location>
</feature>
<keyword evidence="10 11" id="KW-0968">Cytoplasmic vesicle</keyword>
<dbReference type="GO" id="GO:0006890">
    <property type="term" value="P:retrograde vesicle-mediated transport, Golgi to endoplasmic reticulum"/>
    <property type="evidence" value="ECO:0007669"/>
    <property type="project" value="UniProtKB-UniRule"/>
</dbReference>
<dbReference type="SUPFAM" id="SSF49447">
    <property type="entry name" value="Second domain of Mu2 adaptin subunit (ap50) of ap2 adaptor"/>
    <property type="match status" value="1"/>
</dbReference>
<dbReference type="Pfam" id="PF00928">
    <property type="entry name" value="Adap_comp_sub"/>
    <property type="match status" value="1"/>
</dbReference>
<protein>
    <recommendedName>
        <fullName evidence="3 11">Coatomer subunit delta</fullName>
    </recommendedName>
</protein>
<comment type="function">
    <text evidence="11">The coatomer is a cytosolic protein complex that binds to dilysine motifs and reversibly associates with Golgi non-clathrin-coated vesicles, which further mediate biosynthetic protein transport from the ER, via the Golgi up to the trans Golgi network. Coatomer complex is required for budding from Golgi membranes, and is essential for the retrograde Golgi-to-ER transport of dilysine-tagged proteins.</text>
</comment>
<dbReference type="Gene3D" id="2.60.40.1170">
    <property type="entry name" value="Mu homology domain, subdomain B"/>
    <property type="match status" value="2"/>
</dbReference>
<feature type="compositionally biased region" description="Basic and acidic residues" evidence="13">
    <location>
        <begin position="202"/>
        <end position="212"/>
    </location>
</feature>
<keyword evidence="7 11" id="KW-0653">Protein transport</keyword>
<dbReference type="FunFam" id="3.30.450.60:FF:000003">
    <property type="entry name" value="Coatomer subunit delta"/>
    <property type="match status" value="1"/>
</dbReference>
<dbReference type="GO" id="GO:0051645">
    <property type="term" value="P:Golgi localization"/>
    <property type="evidence" value="ECO:0007669"/>
    <property type="project" value="TreeGrafter"/>
</dbReference>
<dbReference type="CDD" id="cd14830">
    <property type="entry name" value="Delta_COP_N"/>
    <property type="match status" value="1"/>
</dbReference>
<evidence type="ECO:0000256" key="9">
    <source>
        <dbReference type="ARBA" id="ARBA00023136"/>
    </source>
</evidence>
<evidence type="ECO:0000256" key="8">
    <source>
        <dbReference type="ARBA" id="ARBA00023034"/>
    </source>
</evidence>
<dbReference type="OrthoDB" id="8673202at2759"/>
<keyword evidence="6 11" id="KW-0931">ER-Golgi transport</keyword>
<name>A0A8T2PIA1_9TELE</name>
<dbReference type="Proteomes" id="UP000824540">
    <property type="component" value="Unassembled WGS sequence"/>
</dbReference>
<evidence type="ECO:0000259" key="14">
    <source>
        <dbReference type="PROSITE" id="PS51072"/>
    </source>
</evidence>
<keyword evidence="8 11" id="KW-0333">Golgi apparatus</keyword>
<evidence type="ECO:0000256" key="3">
    <source>
        <dbReference type="ARBA" id="ARBA00018359"/>
    </source>
</evidence>
<evidence type="ECO:0000313" key="16">
    <source>
        <dbReference type="Proteomes" id="UP000824540"/>
    </source>
</evidence>
<dbReference type="GO" id="GO:0006888">
    <property type="term" value="P:endoplasmic reticulum to Golgi vesicle-mediated transport"/>
    <property type="evidence" value="ECO:0007669"/>
    <property type="project" value="TreeGrafter"/>
</dbReference>
<evidence type="ECO:0000256" key="10">
    <source>
        <dbReference type="ARBA" id="ARBA00023329"/>
    </source>
</evidence>
<dbReference type="GO" id="GO:0030126">
    <property type="term" value="C:COPI vesicle coat"/>
    <property type="evidence" value="ECO:0007669"/>
    <property type="project" value="UniProtKB-UniRule"/>
</dbReference>
<dbReference type="GO" id="GO:0000139">
    <property type="term" value="C:Golgi membrane"/>
    <property type="evidence" value="ECO:0007669"/>
    <property type="project" value="UniProtKB-SubCell"/>
</dbReference>
<dbReference type="InterPro" id="IPR022775">
    <property type="entry name" value="AP_mu_sigma_su"/>
</dbReference>
<organism evidence="15 16">
    <name type="scientific">Albula glossodonta</name>
    <name type="common">roundjaw bonefish</name>
    <dbReference type="NCBI Taxonomy" id="121402"/>
    <lineage>
        <taxon>Eukaryota</taxon>
        <taxon>Metazoa</taxon>
        <taxon>Chordata</taxon>
        <taxon>Craniata</taxon>
        <taxon>Vertebrata</taxon>
        <taxon>Euteleostomi</taxon>
        <taxon>Actinopterygii</taxon>
        <taxon>Neopterygii</taxon>
        <taxon>Teleostei</taxon>
        <taxon>Albuliformes</taxon>
        <taxon>Albulidae</taxon>
        <taxon>Albula</taxon>
    </lineage>
</organism>
<dbReference type="CDD" id="cd09254">
    <property type="entry name" value="AP_delta-COPI_MHD"/>
    <property type="match status" value="1"/>
</dbReference>
<feature type="region of interest" description="Disordered" evidence="13">
    <location>
        <begin position="202"/>
        <end position="229"/>
    </location>
</feature>
<keyword evidence="4 11" id="KW-0813">Transport</keyword>
<dbReference type="FunFam" id="2.60.40.1170:FF:000007">
    <property type="entry name" value="Coatomer subunit delta"/>
    <property type="match status" value="1"/>
</dbReference>
<evidence type="ECO:0000256" key="2">
    <source>
        <dbReference type="ARBA" id="ARBA00011775"/>
    </source>
</evidence>
<dbReference type="EMBL" id="JAFBMS010000011">
    <property type="protein sequence ID" value="KAG9348557.1"/>
    <property type="molecule type" value="Genomic_DNA"/>
</dbReference>
<comment type="similarity">
    <text evidence="1 11">Belongs to the adaptor complexes medium subunit family. Delta-COP subfamily.</text>
</comment>
<dbReference type="PANTHER" id="PTHR10121">
    <property type="entry name" value="COATOMER SUBUNIT DELTA"/>
    <property type="match status" value="1"/>
</dbReference>
<dbReference type="Pfam" id="PF01217">
    <property type="entry name" value="Clat_adaptor_s"/>
    <property type="match status" value="1"/>
</dbReference>